<dbReference type="RefSeq" id="WP_243913797.1">
    <property type="nucleotide sequence ID" value="NZ_JAAEDA010000003.1"/>
</dbReference>
<evidence type="ECO:0000313" key="2">
    <source>
        <dbReference type="Proteomes" id="UP001522462"/>
    </source>
</evidence>
<dbReference type="Proteomes" id="UP001522462">
    <property type="component" value="Unassembled WGS sequence"/>
</dbReference>
<evidence type="ECO:0000313" key="1">
    <source>
        <dbReference type="EMBL" id="MCJ1976912.1"/>
    </source>
</evidence>
<accession>A0ABT0AK69</accession>
<dbReference type="EMBL" id="JAAEDA010000003">
    <property type="protein sequence ID" value="MCJ1976912.1"/>
    <property type="molecule type" value="Genomic_DNA"/>
</dbReference>
<name>A0ABT0AK69_9LACT</name>
<organism evidence="1 2">
    <name type="scientific">Pseudolactococcus paracarnosus</name>
    <dbReference type="NCBI Taxonomy" id="2749962"/>
    <lineage>
        <taxon>Bacteria</taxon>
        <taxon>Bacillati</taxon>
        <taxon>Bacillota</taxon>
        <taxon>Bacilli</taxon>
        <taxon>Lactobacillales</taxon>
        <taxon>Streptococcaceae</taxon>
        <taxon>Pseudolactococcus</taxon>
    </lineage>
</organism>
<comment type="caution">
    <text evidence="1">The sequence shown here is derived from an EMBL/GenBank/DDBJ whole genome shotgun (WGS) entry which is preliminary data.</text>
</comment>
<sequence>MRYFNTLTKATIDTEFKISGGDWVLEGELEEVVADIVVDTVDDKQKEVEQVSEETTGDEKYDSVTKAQIMQELDAFGIEYDKKATKRVLYDLMTTQGE</sequence>
<proteinExistence type="predicted"/>
<evidence type="ECO:0008006" key="3">
    <source>
        <dbReference type="Google" id="ProtNLM"/>
    </source>
</evidence>
<keyword evidence="2" id="KW-1185">Reference proteome</keyword>
<reference evidence="1 2" key="1">
    <citation type="journal article" date="2022" name="Microbiol. Res.">
        <title>Comparative genome analysis, predicted lifestyle and antimicrobial strategies of Lactococcus carnosus and Lactococcus paracarnosus isolated from meat.</title>
        <authorList>
            <person name="Werum V."/>
            <person name="Ehrmann M."/>
            <person name="Vogel R."/>
            <person name="Hilgarth M."/>
        </authorList>
    </citation>
    <scope>NUCLEOTIDE SEQUENCE [LARGE SCALE GENOMIC DNA]</scope>
    <source>
        <strain evidence="1 2">TMW21897</strain>
    </source>
</reference>
<protein>
    <recommendedName>
        <fullName evidence="3">HeH/LEM domain-containing protein</fullName>
    </recommendedName>
</protein>
<gene>
    <name evidence="1" type="ORF">GYN19_02935</name>
</gene>